<dbReference type="SUPFAM" id="SSF53098">
    <property type="entry name" value="Ribonuclease H-like"/>
    <property type="match status" value="1"/>
</dbReference>
<protein>
    <submittedName>
        <fullName evidence="2">Retrovirus-related Pol polyprotein from transposon 412</fullName>
    </submittedName>
</protein>
<accession>A0A4Y2KG34</accession>
<dbReference type="InterPro" id="IPR012337">
    <property type="entry name" value="RNaseH-like_sf"/>
</dbReference>
<evidence type="ECO:0000259" key="1">
    <source>
        <dbReference type="PROSITE" id="PS50994"/>
    </source>
</evidence>
<keyword evidence="3" id="KW-1185">Reference proteome</keyword>
<dbReference type="InterPro" id="IPR001584">
    <property type="entry name" value="Integrase_cat-core"/>
</dbReference>
<sequence>MEPFGIDAGSLQMQLLDLKTKDLWSGKFTELKSKLEVQKCMHISQHKWTDLKEIPRVADPWPNQNKDITDWCQACIPCQKSKVHKYTKAPVSQFLPPDARFAHVHLDLMSPLPISGGFRYCLTMVDRFTRWSEAVPLLDAKAENVAIAFMFNWISRFGLPQRVACDQGGQFESGLFQMLTRMFGVQCVRTAAFHPSSNGMVERMHRPLKQALMCSKQTWFEALSLALLGIRTVLRQDINATAAELAYGTNLRVPGQFFVDSNIGIPLPDYLSRLQELMRALKPSDPVHHGLKAVYISKDLQTCSHVFVKRRPIKRTLATPFEGPFPVKKRQDKNFAILVNGQEKVVSVDRLKPAFLLSDTTSSNLSYTTKYGRKVRFRLPPQDVRLVGECVAESNQKIRTLTLTTMLLMFVVLDSSLL</sequence>
<gene>
    <name evidence="2" type="primary">POL_935</name>
    <name evidence="2" type="ORF">AVEN_3172_1</name>
</gene>
<dbReference type="Gene3D" id="3.30.420.10">
    <property type="entry name" value="Ribonuclease H-like superfamily/Ribonuclease H"/>
    <property type="match status" value="1"/>
</dbReference>
<dbReference type="InterPro" id="IPR036397">
    <property type="entry name" value="RNaseH_sf"/>
</dbReference>
<dbReference type="PANTHER" id="PTHR38681:SF1">
    <property type="entry name" value="RETROVIRUS-RELATED POL POLYPROTEIN FROM TRANSPOSON 412-LIKE PROTEIN"/>
    <property type="match status" value="1"/>
</dbReference>
<evidence type="ECO:0000313" key="3">
    <source>
        <dbReference type="Proteomes" id="UP000499080"/>
    </source>
</evidence>
<comment type="caution">
    <text evidence="2">The sequence shown here is derived from an EMBL/GenBank/DDBJ whole genome shotgun (WGS) entry which is preliminary data.</text>
</comment>
<dbReference type="FunFam" id="3.30.420.10:FF:000032">
    <property type="entry name" value="Retrovirus-related Pol polyprotein from transposon 297-like Protein"/>
    <property type="match status" value="1"/>
</dbReference>
<reference evidence="2 3" key="1">
    <citation type="journal article" date="2019" name="Sci. Rep.">
        <title>Orb-weaving spider Araneus ventricosus genome elucidates the spidroin gene catalogue.</title>
        <authorList>
            <person name="Kono N."/>
            <person name="Nakamura H."/>
            <person name="Ohtoshi R."/>
            <person name="Moran D.A.P."/>
            <person name="Shinohara A."/>
            <person name="Yoshida Y."/>
            <person name="Fujiwara M."/>
            <person name="Mori M."/>
            <person name="Tomita M."/>
            <person name="Arakawa K."/>
        </authorList>
    </citation>
    <scope>NUCLEOTIDE SEQUENCE [LARGE SCALE GENOMIC DNA]</scope>
</reference>
<dbReference type="PANTHER" id="PTHR38681">
    <property type="entry name" value="RETROVIRUS-RELATED POL POLYPROTEIN FROM TRANSPOSON 412-LIKE PROTEIN-RELATED"/>
    <property type="match status" value="1"/>
</dbReference>
<dbReference type="PROSITE" id="PS50994">
    <property type="entry name" value="INTEGRASE"/>
    <property type="match status" value="1"/>
</dbReference>
<proteinExistence type="predicted"/>
<organism evidence="2 3">
    <name type="scientific">Araneus ventricosus</name>
    <name type="common">Orbweaver spider</name>
    <name type="synonym">Epeira ventricosa</name>
    <dbReference type="NCBI Taxonomy" id="182803"/>
    <lineage>
        <taxon>Eukaryota</taxon>
        <taxon>Metazoa</taxon>
        <taxon>Ecdysozoa</taxon>
        <taxon>Arthropoda</taxon>
        <taxon>Chelicerata</taxon>
        <taxon>Arachnida</taxon>
        <taxon>Araneae</taxon>
        <taxon>Araneomorphae</taxon>
        <taxon>Entelegynae</taxon>
        <taxon>Araneoidea</taxon>
        <taxon>Araneidae</taxon>
        <taxon>Araneus</taxon>
    </lineage>
</organism>
<dbReference type="OrthoDB" id="446925at2759"/>
<dbReference type="Proteomes" id="UP000499080">
    <property type="component" value="Unassembled WGS sequence"/>
</dbReference>
<dbReference type="GO" id="GO:0003676">
    <property type="term" value="F:nucleic acid binding"/>
    <property type="evidence" value="ECO:0007669"/>
    <property type="project" value="InterPro"/>
</dbReference>
<evidence type="ECO:0000313" key="2">
    <source>
        <dbReference type="EMBL" id="GBN01421.1"/>
    </source>
</evidence>
<dbReference type="Pfam" id="PF00665">
    <property type="entry name" value="rve"/>
    <property type="match status" value="1"/>
</dbReference>
<dbReference type="EMBL" id="BGPR01004617">
    <property type="protein sequence ID" value="GBN01421.1"/>
    <property type="molecule type" value="Genomic_DNA"/>
</dbReference>
<feature type="domain" description="Integrase catalytic" evidence="1">
    <location>
        <begin position="93"/>
        <end position="262"/>
    </location>
</feature>
<name>A0A4Y2KG34_ARAVE</name>
<dbReference type="GO" id="GO:0015074">
    <property type="term" value="P:DNA integration"/>
    <property type="evidence" value="ECO:0007669"/>
    <property type="project" value="InterPro"/>
</dbReference>
<dbReference type="AlphaFoldDB" id="A0A4Y2KG34"/>